<gene>
    <name evidence="2" type="ORF">GYMLUDRAFT_62959</name>
</gene>
<dbReference type="EMBL" id="KN834813">
    <property type="protein sequence ID" value="KIK54751.1"/>
    <property type="molecule type" value="Genomic_DNA"/>
</dbReference>
<feature type="compositionally biased region" description="Basic and acidic residues" evidence="1">
    <location>
        <begin position="419"/>
        <end position="436"/>
    </location>
</feature>
<evidence type="ECO:0000256" key="1">
    <source>
        <dbReference type="SAM" id="MobiDB-lite"/>
    </source>
</evidence>
<dbReference type="Proteomes" id="UP000053593">
    <property type="component" value="Unassembled WGS sequence"/>
</dbReference>
<proteinExistence type="predicted"/>
<name>A0A0D0BJ02_9AGAR</name>
<sequence>MERLNERITLSLLKRIVQPVNRNKKDSEESIFDKYAWVWYKHCQEIKNPSSNLLAALNQLDLVRYVNTALRRKHIIGEYISELENCLGHLRSISKWAKKRKESWKESQPFLEFDTLVERYKLFKNGFYVQMPSSLSHRKEERMQMALPVFRYNMCLNGLPNPQEILSVLLDGRLSPEQVANVLRSAWPCRISLLELDPNGWQSKAAFKTEPIIVANCHQEITEKFLLIIRETSTNVNPGTRMYARVQWIHHLRKTLPSTRMMKILLEDVSSVQTSMEAKTALKWWAKGQANFNAERSKQDHRRSLYNDQTNALVLPNDAVKASISEGHHRSPSNGKWAQTDALVQSDSIKAPLSTPFVGNGQSSSIEKWTQINAPVPQNDAVKVSLSNLSEGHRHSLSVEEQTQQNAPAEETSSSPSGHSEKTLADDESEGKKFFD</sequence>
<accession>A0A0D0BJ02</accession>
<organism evidence="2 3">
    <name type="scientific">Collybiopsis luxurians FD-317 M1</name>
    <dbReference type="NCBI Taxonomy" id="944289"/>
    <lineage>
        <taxon>Eukaryota</taxon>
        <taxon>Fungi</taxon>
        <taxon>Dikarya</taxon>
        <taxon>Basidiomycota</taxon>
        <taxon>Agaricomycotina</taxon>
        <taxon>Agaricomycetes</taxon>
        <taxon>Agaricomycetidae</taxon>
        <taxon>Agaricales</taxon>
        <taxon>Marasmiineae</taxon>
        <taxon>Omphalotaceae</taxon>
        <taxon>Collybiopsis</taxon>
        <taxon>Collybiopsis luxurians</taxon>
    </lineage>
</organism>
<feature type="region of interest" description="Disordered" evidence="1">
    <location>
        <begin position="390"/>
        <end position="436"/>
    </location>
</feature>
<evidence type="ECO:0000313" key="3">
    <source>
        <dbReference type="Proteomes" id="UP000053593"/>
    </source>
</evidence>
<dbReference type="HOGENOM" id="CLU_628588_0_0_1"/>
<reference evidence="2 3" key="1">
    <citation type="submission" date="2014-04" db="EMBL/GenBank/DDBJ databases">
        <title>Evolutionary Origins and Diversification of the Mycorrhizal Mutualists.</title>
        <authorList>
            <consortium name="DOE Joint Genome Institute"/>
            <consortium name="Mycorrhizal Genomics Consortium"/>
            <person name="Kohler A."/>
            <person name="Kuo A."/>
            <person name="Nagy L.G."/>
            <person name="Floudas D."/>
            <person name="Copeland A."/>
            <person name="Barry K.W."/>
            <person name="Cichocki N."/>
            <person name="Veneault-Fourrey C."/>
            <person name="LaButti K."/>
            <person name="Lindquist E.A."/>
            <person name="Lipzen A."/>
            <person name="Lundell T."/>
            <person name="Morin E."/>
            <person name="Murat C."/>
            <person name="Riley R."/>
            <person name="Ohm R."/>
            <person name="Sun H."/>
            <person name="Tunlid A."/>
            <person name="Henrissat B."/>
            <person name="Grigoriev I.V."/>
            <person name="Hibbett D.S."/>
            <person name="Martin F."/>
        </authorList>
    </citation>
    <scope>NUCLEOTIDE SEQUENCE [LARGE SCALE GENOMIC DNA]</scope>
    <source>
        <strain evidence="2 3">FD-317 M1</strain>
    </source>
</reference>
<dbReference type="AlphaFoldDB" id="A0A0D0BJ02"/>
<protein>
    <submittedName>
        <fullName evidence="2">Uncharacterized protein</fullName>
    </submittedName>
</protein>
<feature type="compositionally biased region" description="Polar residues" evidence="1">
    <location>
        <begin position="399"/>
        <end position="418"/>
    </location>
</feature>
<evidence type="ECO:0000313" key="2">
    <source>
        <dbReference type="EMBL" id="KIK54751.1"/>
    </source>
</evidence>
<keyword evidence="3" id="KW-1185">Reference proteome</keyword>
<dbReference type="OrthoDB" id="10674380at2759"/>